<dbReference type="InterPro" id="IPR029751">
    <property type="entry name" value="Ribosomal_L25_dom"/>
</dbReference>
<dbReference type="NCBIfam" id="TIGR00731">
    <property type="entry name" value="bL25_bact_ctc"/>
    <property type="match status" value="1"/>
</dbReference>
<comment type="function">
    <text evidence="5">This is one of the proteins that binds to the 5S RNA in the ribosome where it forms part of the central protuberance.</text>
</comment>
<dbReference type="Pfam" id="PF14693">
    <property type="entry name" value="Ribosomal_TL5_C"/>
    <property type="match status" value="1"/>
</dbReference>
<dbReference type="GO" id="GO:0008097">
    <property type="term" value="F:5S rRNA binding"/>
    <property type="evidence" value="ECO:0007669"/>
    <property type="project" value="InterPro"/>
</dbReference>
<evidence type="ECO:0000313" key="8">
    <source>
        <dbReference type="EMBL" id="SDL99316.1"/>
    </source>
</evidence>
<dbReference type="InterPro" id="IPR011035">
    <property type="entry name" value="Ribosomal_bL25/Gln-tRNA_synth"/>
</dbReference>
<evidence type="ECO:0000256" key="3">
    <source>
        <dbReference type="ARBA" id="ARBA00022980"/>
    </source>
</evidence>
<dbReference type="RefSeq" id="WP_089685821.1">
    <property type="nucleotide sequence ID" value="NZ_FNFO01000009.1"/>
</dbReference>
<dbReference type="Gene3D" id="2.170.120.20">
    <property type="entry name" value="Ribosomal protein L25, beta domain"/>
    <property type="match status" value="1"/>
</dbReference>
<feature type="domain" description="Large ribosomal subunit protein bL25 beta" evidence="7">
    <location>
        <begin position="99"/>
        <end position="180"/>
    </location>
</feature>
<dbReference type="AlphaFoldDB" id="A0A1G9PKG0"/>
<dbReference type="GO" id="GO:0006412">
    <property type="term" value="P:translation"/>
    <property type="evidence" value="ECO:0007669"/>
    <property type="project" value="UniProtKB-UniRule"/>
</dbReference>
<sequence>MKSVEIIGFKRANLGKAESKALRAEGNVPCVVYGGKGEVHFYSPMILFRDLVYTPNAYFVELNIEGDVRHCVLQDIQFHPVSEIIMHADFLELNDKKPLKMDIPVRVEGTSPGVQKGGKLMMKQRKLTVKALPKNMPEEITIDISDLDLGKSIKVSHIQAGDFEFLVSPNLPVASVVVPRALRGKQQDQD</sequence>
<evidence type="ECO:0000259" key="6">
    <source>
        <dbReference type="Pfam" id="PF01386"/>
    </source>
</evidence>
<dbReference type="Pfam" id="PF01386">
    <property type="entry name" value="Ribosomal_L25p"/>
    <property type="match status" value="1"/>
</dbReference>
<protein>
    <recommendedName>
        <fullName evidence="5">Large ribosomal subunit protein bL25</fullName>
    </recommendedName>
    <alternativeName>
        <fullName evidence="5">General stress protein CTC</fullName>
    </alternativeName>
</protein>
<comment type="similarity">
    <text evidence="5">Belongs to the bacterial ribosomal protein bL25 family. CTC subfamily.</text>
</comment>
<evidence type="ECO:0000313" key="9">
    <source>
        <dbReference type="Proteomes" id="UP000198510"/>
    </source>
</evidence>
<keyword evidence="2 5" id="KW-0694">RNA-binding</keyword>
<dbReference type="InterPro" id="IPR037121">
    <property type="entry name" value="Ribosomal_bL25_C"/>
</dbReference>
<dbReference type="GO" id="GO:0003735">
    <property type="term" value="F:structural constituent of ribosome"/>
    <property type="evidence" value="ECO:0007669"/>
    <property type="project" value="InterPro"/>
</dbReference>
<dbReference type="InterPro" id="IPR001021">
    <property type="entry name" value="Ribosomal_bL25_long"/>
</dbReference>
<feature type="domain" description="Large ribosomal subunit protein bL25 L25" evidence="6">
    <location>
        <begin position="9"/>
        <end position="90"/>
    </location>
</feature>
<evidence type="ECO:0000256" key="1">
    <source>
        <dbReference type="ARBA" id="ARBA00022730"/>
    </source>
</evidence>
<organism evidence="8 9">
    <name type="scientific">Catalinimonas alkaloidigena</name>
    <dbReference type="NCBI Taxonomy" id="1075417"/>
    <lineage>
        <taxon>Bacteria</taxon>
        <taxon>Pseudomonadati</taxon>
        <taxon>Bacteroidota</taxon>
        <taxon>Cytophagia</taxon>
        <taxon>Cytophagales</taxon>
        <taxon>Catalimonadaceae</taxon>
        <taxon>Catalinimonas</taxon>
    </lineage>
</organism>
<keyword evidence="1 5" id="KW-0699">rRNA-binding</keyword>
<accession>A0A1G9PKG0</accession>
<gene>
    <name evidence="5" type="primary">rplY</name>
    <name evidence="5" type="synonym">ctc</name>
    <name evidence="8" type="ORF">SAMN05421823_109226</name>
</gene>
<dbReference type="InterPro" id="IPR020056">
    <property type="entry name" value="Rbsml_bL25/Gln-tRNA_synth_N"/>
</dbReference>
<proteinExistence type="inferred from homology"/>
<name>A0A1G9PKG0_9BACT</name>
<dbReference type="Gene3D" id="2.40.240.10">
    <property type="entry name" value="Ribosomal Protein L25, Chain P"/>
    <property type="match status" value="1"/>
</dbReference>
<dbReference type="InterPro" id="IPR020057">
    <property type="entry name" value="Ribosomal_bL25_b-dom"/>
</dbReference>
<evidence type="ECO:0000256" key="5">
    <source>
        <dbReference type="HAMAP-Rule" id="MF_01334"/>
    </source>
</evidence>
<evidence type="ECO:0000259" key="7">
    <source>
        <dbReference type="Pfam" id="PF14693"/>
    </source>
</evidence>
<dbReference type="NCBIfam" id="NF004132">
    <property type="entry name" value="PRK05618.2-2"/>
    <property type="match status" value="1"/>
</dbReference>
<dbReference type="Proteomes" id="UP000198510">
    <property type="component" value="Unassembled WGS sequence"/>
</dbReference>
<comment type="subunit">
    <text evidence="5">Part of the 50S ribosomal subunit; part of the 5S rRNA/L5/L18/L25 subcomplex. Contacts the 5S rRNA. Binds to the 5S rRNA independently of L5 and L18.</text>
</comment>
<dbReference type="STRING" id="1075417.SAMN05421823_109226"/>
<dbReference type="InterPro" id="IPR020930">
    <property type="entry name" value="Ribosomal_uL5_bac-type"/>
</dbReference>
<evidence type="ECO:0000256" key="2">
    <source>
        <dbReference type="ARBA" id="ARBA00022884"/>
    </source>
</evidence>
<keyword evidence="4 5" id="KW-0687">Ribonucleoprotein</keyword>
<reference evidence="8 9" key="1">
    <citation type="submission" date="2016-10" db="EMBL/GenBank/DDBJ databases">
        <authorList>
            <person name="de Groot N.N."/>
        </authorList>
    </citation>
    <scope>NUCLEOTIDE SEQUENCE [LARGE SCALE GENOMIC DNA]</scope>
    <source>
        <strain evidence="8 9">DSM 25186</strain>
    </source>
</reference>
<dbReference type="SUPFAM" id="SSF50715">
    <property type="entry name" value="Ribosomal protein L25-like"/>
    <property type="match status" value="1"/>
</dbReference>
<dbReference type="HAMAP" id="MF_01334">
    <property type="entry name" value="Ribosomal_bL25_CTC"/>
    <property type="match status" value="1"/>
</dbReference>
<dbReference type="CDD" id="cd00495">
    <property type="entry name" value="Ribosomal_L25_TL5_CTC"/>
    <property type="match status" value="1"/>
</dbReference>
<dbReference type="OrthoDB" id="9786489at2"/>
<keyword evidence="3 5" id="KW-0689">Ribosomal protein</keyword>
<dbReference type="EMBL" id="FNFO01000009">
    <property type="protein sequence ID" value="SDL99316.1"/>
    <property type="molecule type" value="Genomic_DNA"/>
</dbReference>
<keyword evidence="9" id="KW-1185">Reference proteome</keyword>
<dbReference type="PANTHER" id="PTHR33284:SF1">
    <property type="entry name" value="RIBOSOMAL PROTEIN L25_GLN-TRNA SYNTHETASE, ANTI-CODON-BINDING DOMAIN-CONTAINING PROTEIN"/>
    <property type="match status" value="1"/>
</dbReference>
<dbReference type="PANTHER" id="PTHR33284">
    <property type="entry name" value="RIBOSOMAL PROTEIN L25/GLN-TRNA SYNTHETASE, ANTI-CODON-BINDING DOMAIN-CONTAINING PROTEIN"/>
    <property type="match status" value="1"/>
</dbReference>
<dbReference type="GO" id="GO:0022625">
    <property type="term" value="C:cytosolic large ribosomal subunit"/>
    <property type="evidence" value="ECO:0007669"/>
    <property type="project" value="TreeGrafter"/>
</dbReference>
<evidence type="ECO:0000256" key="4">
    <source>
        <dbReference type="ARBA" id="ARBA00023274"/>
    </source>
</evidence>